<keyword evidence="6" id="KW-0804">Transcription</keyword>
<evidence type="ECO:0000256" key="7">
    <source>
        <dbReference type="SAM" id="MobiDB-lite"/>
    </source>
</evidence>
<keyword evidence="5" id="KW-0805">Transcription regulation</keyword>
<keyword evidence="9" id="KW-0969">Cilium</keyword>
<evidence type="ECO:0000256" key="3">
    <source>
        <dbReference type="ARBA" id="ARBA00022491"/>
    </source>
</evidence>
<comment type="similarity">
    <text evidence="1">Belongs to the FlgM family.</text>
</comment>
<dbReference type="RefSeq" id="WP_272434732.1">
    <property type="nucleotide sequence ID" value="NZ_JAMQKB010000001.1"/>
</dbReference>
<keyword evidence="3" id="KW-0678">Repressor</keyword>
<feature type="domain" description="Anti-sigma-28 factor FlgM C-terminal" evidence="8">
    <location>
        <begin position="32"/>
        <end position="82"/>
    </location>
</feature>
<dbReference type="Pfam" id="PF04316">
    <property type="entry name" value="FlgM"/>
    <property type="match status" value="1"/>
</dbReference>
<evidence type="ECO:0000256" key="1">
    <source>
        <dbReference type="ARBA" id="ARBA00005322"/>
    </source>
</evidence>
<keyword evidence="10" id="KW-1185">Reference proteome</keyword>
<proteinExistence type="inferred from homology"/>
<dbReference type="GO" id="GO:0044781">
    <property type="term" value="P:bacterial-type flagellum organization"/>
    <property type="evidence" value="ECO:0007669"/>
    <property type="project" value="UniProtKB-KW"/>
</dbReference>
<dbReference type="NCBIfam" id="TIGR03824">
    <property type="entry name" value="FlgM_jcvi"/>
    <property type="match status" value="1"/>
</dbReference>
<feature type="compositionally biased region" description="Polar residues" evidence="7">
    <location>
        <begin position="31"/>
        <end position="45"/>
    </location>
</feature>
<evidence type="ECO:0000256" key="2">
    <source>
        <dbReference type="ARBA" id="ARBA00017823"/>
    </source>
</evidence>
<evidence type="ECO:0000256" key="6">
    <source>
        <dbReference type="ARBA" id="ARBA00023163"/>
    </source>
</evidence>
<protein>
    <recommendedName>
        <fullName evidence="2">Negative regulator of flagellin synthesis</fullName>
    </recommendedName>
</protein>
<dbReference type="InterPro" id="IPR035890">
    <property type="entry name" value="Anti-sigma-28_factor_FlgM_sf"/>
</dbReference>
<dbReference type="Proteomes" id="UP001145050">
    <property type="component" value="Unassembled WGS sequence"/>
</dbReference>
<keyword evidence="9" id="KW-0966">Cell projection</keyword>
<dbReference type="SUPFAM" id="SSF101498">
    <property type="entry name" value="Anti-sigma factor FlgM"/>
    <property type="match status" value="1"/>
</dbReference>
<evidence type="ECO:0000313" key="9">
    <source>
        <dbReference type="EMBL" id="MDC3423083.1"/>
    </source>
</evidence>
<sequence length="88" mass="10232">MKIEGTNYANINAYQKQTQKQINTKKETSKQDQLQISDQAKQMQETMKPDAARRKYVEQIKEAVSAGEYKVDPKTTAKKMIEFWTNQS</sequence>
<name>A0A9X4AM24_9BACI</name>
<evidence type="ECO:0000256" key="5">
    <source>
        <dbReference type="ARBA" id="ARBA00023015"/>
    </source>
</evidence>
<dbReference type="AlphaFoldDB" id="A0A9X4AM24"/>
<organism evidence="9 10">
    <name type="scientific">Terrihalobacillus insolitus</name>
    <dbReference type="NCBI Taxonomy" id="2950438"/>
    <lineage>
        <taxon>Bacteria</taxon>
        <taxon>Bacillati</taxon>
        <taxon>Bacillota</taxon>
        <taxon>Bacilli</taxon>
        <taxon>Bacillales</taxon>
        <taxon>Bacillaceae</taxon>
        <taxon>Terrihalobacillus</taxon>
    </lineage>
</organism>
<accession>A0A9X4AM24</accession>
<dbReference type="EMBL" id="JAMQKB010000001">
    <property type="protein sequence ID" value="MDC3423083.1"/>
    <property type="molecule type" value="Genomic_DNA"/>
</dbReference>
<feature type="region of interest" description="Disordered" evidence="7">
    <location>
        <begin position="20"/>
        <end position="50"/>
    </location>
</feature>
<dbReference type="GO" id="GO:0045892">
    <property type="term" value="P:negative regulation of DNA-templated transcription"/>
    <property type="evidence" value="ECO:0007669"/>
    <property type="project" value="InterPro"/>
</dbReference>
<keyword evidence="9" id="KW-0282">Flagellum</keyword>
<evidence type="ECO:0000313" key="10">
    <source>
        <dbReference type="Proteomes" id="UP001145050"/>
    </source>
</evidence>
<evidence type="ECO:0000256" key="4">
    <source>
        <dbReference type="ARBA" id="ARBA00022795"/>
    </source>
</evidence>
<dbReference type="InterPro" id="IPR007412">
    <property type="entry name" value="FlgM"/>
</dbReference>
<reference evidence="9" key="1">
    <citation type="submission" date="2022-06" db="EMBL/GenBank/DDBJ databases">
        <title>Aquibacillus sp. a new bacterium isolated from soil saline samples.</title>
        <authorList>
            <person name="Galisteo C."/>
            <person name="De La Haba R."/>
            <person name="Sanchez-Porro C."/>
            <person name="Ventosa A."/>
        </authorList>
    </citation>
    <scope>NUCLEOTIDE SEQUENCE</scope>
    <source>
        <strain evidence="9">3ASR75-11</strain>
    </source>
</reference>
<dbReference type="InterPro" id="IPR031316">
    <property type="entry name" value="FlgM_C"/>
</dbReference>
<gene>
    <name evidence="9" type="primary">flgM</name>
    <name evidence="9" type="ORF">NC797_01000</name>
</gene>
<evidence type="ECO:0000259" key="8">
    <source>
        <dbReference type="Pfam" id="PF04316"/>
    </source>
</evidence>
<keyword evidence="4" id="KW-1005">Bacterial flagellum biogenesis</keyword>
<comment type="caution">
    <text evidence="9">The sequence shown here is derived from an EMBL/GenBank/DDBJ whole genome shotgun (WGS) entry which is preliminary data.</text>
</comment>